<evidence type="ECO:0000313" key="4">
    <source>
        <dbReference type="Proteomes" id="UP000812966"/>
    </source>
</evidence>
<proteinExistence type="predicted"/>
<dbReference type="PANTHER" id="PTHR14208">
    <property type="entry name" value="BASIC LEUCINE ZIPPER AND W2 DOMAIN-CONTAINING PROTEIN"/>
    <property type="match status" value="1"/>
</dbReference>
<dbReference type="GO" id="GO:0005737">
    <property type="term" value="C:cytoplasm"/>
    <property type="evidence" value="ECO:0007669"/>
    <property type="project" value="TreeGrafter"/>
</dbReference>
<dbReference type="InterPro" id="IPR057397">
    <property type="entry name" value="HEAT_5MP1_2"/>
</dbReference>
<organism evidence="3 4">
    <name type="scientific">Filobasidium floriforme</name>
    <dbReference type="NCBI Taxonomy" id="5210"/>
    <lineage>
        <taxon>Eukaryota</taxon>
        <taxon>Fungi</taxon>
        <taxon>Dikarya</taxon>
        <taxon>Basidiomycota</taxon>
        <taxon>Agaricomycotina</taxon>
        <taxon>Tremellomycetes</taxon>
        <taxon>Filobasidiales</taxon>
        <taxon>Filobasidiaceae</taxon>
        <taxon>Filobasidium</taxon>
    </lineage>
</organism>
<sequence>MSSQQAPGAQQTQANAAKPSLTGVRIKQRKGQARATAKFEPEAFRDNLLTYLVSLPADATPDQILAKLVTAGAQLELLKYSDAFFELLICGGLLQPGGSYLDAAGDETKRSKIAILRTKGTGLGDADIGDEDQTSGGDQGDWKKEIRDLVDVLKRLIQRYKYLQKPLDENSLPSLIAYIAKWDPLTREKLAYATACFVTEGLASGKCLQSLWRDAVVKDEVGLTFLTEFIQFYLASPNPQTIESFALLFRKSGLDKLGLINVFPSQVRTTERLEEHFKKAELGGVVDWYLNSVRKVVREEMVGRLTEMMGGEEDTVEEMAEYVKAQQNETKIGEVDLLQAIWAAIMADVDWTAKPEQLEALALKNIKTYASLMEPFCTTAKAQVSLINTAQVYCYTETRIIKAFPQILKVLYNEDCISDQAIIYWAQKGASAQGKGHFVKAAEPLVKFLQAQDDDDEEDDE</sequence>
<dbReference type="GO" id="GO:0016020">
    <property type="term" value="C:membrane"/>
    <property type="evidence" value="ECO:0007669"/>
    <property type="project" value="TreeGrafter"/>
</dbReference>
<dbReference type="SMART" id="SM00515">
    <property type="entry name" value="eIF5C"/>
    <property type="match status" value="1"/>
</dbReference>
<accession>A0A8K0JNC1</accession>
<dbReference type="Proteomes" id="UP000812966">
    <property type="component" value="Unassembled WGS sequence"/>
</dbReference>
<dbReference type="Pfam" id="PF02020">
    <property type="entry name" value="W2"/>
    <property type="match status" value="1"/>
</dbReference>
<dbReference type="Gene3D" id="1.25.40.180">
    <property type="match status" value="1"/>
</dbReference>
<evidence type="ECO:0000313" key="3">
    <source>
        <dbReference type="EMBL" id="KAG7558281.1"/>
    </source>
</evidence>
<dbReference type="EMBL" id="JABELV010000046">
    <property type="protein sequence ID" value="KAG7558281.1"/>
    <property type="molecule type" value="Genomic_DNA"/>
</dbReference>
<feature type="region of interest" description="Disordered" evidence="1">
    <location>
        <begin position="1"/>
        <end position="22"/>
    </location>
</feature>
<evidence type="ECO:0000259" key="2">
    <source>
        <dbReference type="PROSITE" id="PS51363"/>
    </source>
</evidence>
<feature type="domain" description="W2" evidence="2">
    <location>
        <begin position="291"/>
        <end position="459"/>
    </location>
</feature>
<dbReference type="AlphaFoldDB" id="A0A8K0JNC1"/>
<protein>
    <recommendedName>
        <fullName evidence="2">W2 domain-containing protein</fullName>
    </recommendedName>
</protein>
<dbReference type="PROSITE" id="PS51363">
    <property type="entry name" value="W2"/>
    <property type="match status" value="1"/>
</dbReference>
<gene>
    <name evidence="3" type="ORF">FFLO_02751</name>
</gene>
<name>A0A8K0JNC1_9TREE</name>
<evidence type="ECO:0000256" key="1">
    <source>
        <dbReference type="SAM" id="MobiDB-lite"/>
    </source>
</evidence>
<comment type="caution">
    <text evidence="3">The sequence shown here is derived from an EMBL/GenBank/DDBJ whole genome shotgun (WGS) entry which is preliminary data.</text>
</comment>
<feature type="compositionally biased region" description="Polar residues" evidence="1">
    <location>
        <begin position="1"/>
        <end position="15"/>
    </location>
</feature>
<reference evidence="3" key="1">
    <citation type="submission" date="2020-04" db="EMBL/GenBank/DDBJ databases">
        <title>Analysis of mating type loci in Filobasidium floriforme.</title>
        <authorList>
            <person name="Nowrousian M."/>
        </authorList>
    </citation>
    <scope>NUCLEOTIDE SEQUENCE</scope>
    <source>
        <strain evidence="3">CBS 6242</strain>
    </source>
</reference>
<dbReference type="SUPFAM" id="SSF48371">
    <property type="entry name" value="ARM repeat"/>
    <property type="match status" value="1"/>
</dbReference>
<dbReference type="PANTHER" id="PTHR14208:SF2">
    <property type="entry name" value="PROTEIN KRASAVIETZ"/>
    <property type="match status" value="1"/>
</dbReference>
<dbReference type="Pfam" id="PF25504">
    <property type="entry name" value="HEAT_5MP1_2"/>
    <property type="match status" value="1"/>
</dbReference>
<dbReference type="InterPro" id="IPR003307">
    <property type="entry name" value="W2_domain"/>
</dbReference>
<keyword evidence="4" id="KW-1185">Reference proteome</keyword>
<dbReference type="InterPro" id="IPR051245">
    <property type="entry name" value="eIF5-mimic_regulator"/>
</dbReference>
<dbReference type="InterPro" id="IPR016024">
    <property type="entry name" value="ARM-type_fold"/>
</dbReference>